<dbReference type="AlphaFoldDB" id="A0AAE0G763"/>
<comment type="caution">
    <text evidence="2">The sequence shown here is derived from an EMBL/GenBank/DDBJ whole genome shotgun (WGS) entry which is preliminary data.</text>
</comment>
<keyword evidence="3" id="KW-1185">Reference proteome</keyword>
<evidence type="ECO:0000256" key="1">
    <source>
        <dbReference type="SAM" id="MobiDB-lite"/>
    </source>
</evidence>
<reference evidence="2 3" key="1">
    <citation type="journal article" date="2015" name="Genome Biol. Evol.">
        <title>Comparative Genomics of a Bacterivorous Green Alga Reveals Evolutionary Causalities and Consequences of Phago-Mixotrophic Mode of Nutrition.</title>
        <authorList>
            <person name="Burns J.A."/>
            <person name="Paasch A."/>
            <person name="Narechania A."/>
            <person name="Kim E."/>
        </authorList>
    </citation>
    <scope>NUCLEOTIDE SEQUENCE [LARGE SCALE GENOMIC DNA]</scope>
    <source>
        <strain evidence="2 3">PLY_AMNH</strain>
    </source>
</reference>
<dbReference type="Proteomes" id="UP001190700">
    <property type="component" value="Unassembled WGS sequence"/>
</dbReference>
<name>A0AAE0G763_9CHLO</name>
<sequence length="434" mass="45836">MGRSRGGAGRSPRDAKRERRVGLAVIMMWAPAVNTGCNSDVHITHEAHSTASGGNFLVTHSPSHMQLSDSLIFALRVQVASHVAIGCGMARSPTPSAQQACVSGRSRQATVTLKPWRRPGTVPRGATVTRAAKAASDDDDAIDVTSETVDEGPVVDDTMEIPPRPAPTYETAEEIPSPTSDDEMVMELEAELLELCATGAEPSRITEAAAVLERLGGGSGDLPGRWEMRHCSDYLVALATPFYWSLGAALGPQIAGPVFDTLRSLGPPLGAQFPRVVQTFDAAATELVSEVDMEVLNGPAPELPGEGDVYQRLASQMASDPAKALEVVSLLPAHVLPVLSITLETTAMVTPDPVDPSRNSATCTKSRITNAAFNGNSIGDALSFVEAPLEPLLSALQKIFGGSEGAFDSIYVGQRVRLARVPGAAELLVWEREA</sequence>
<protein>
    <submittedName>
        <fullName evidence="2">Uncharacterized protein</fullName>
    </submittedName>
</protein>
<evidence type="ECO:0000313" key="2">
    <source>
        <dbReference type="EMBL" id="KAK3272652.1"/>
    </source>
</evidence>
<evidence type="ECO:0000313" key="3">
    <source>
        <dbReference type="Proteomes" id="UP001190700"/>
    </source>
</evidence>
<dbReference type="EMBL" id="LGRX02008859">
    <property type="protein sequence ID" value="KAK3272652.1"/>
    <property type="molecule type" value="Genomic_DNA"/>
</dbReference>
<gene>
    <name evidence="2" type="ORF">CYMTET_19073</name>
</gene>
<accession>A0AAE0G763</accession>
<proteinExistence type="predicted"/>
<feature type="region of interest" description="Disordered" evidence="1">
    <location>
        <begin position="153"/>
        <end position="178"/>
    </location>
</feature>
<organism evidence="2 3">
    <name type="scientific">Cymbomonas tetramitiformis</name>
    <dbReference type="NCBI Taxonomy" id="36881"/>
    <lineage>
        <taxon>Eukaryota</taxon>
        <taxon>Viridiplantae</taxon>
        <taxon>Chlorophyta</taxon>
        <taxon>Pyramimonadophyceae</taxon>
        <taxon>Pyramimonadales</taxon>
        <taxon>Pyramimonadaceae</taxon>
        <taxon>Cymbomonas</taxon>
    </lineage>
</organism>